<feature type="transmembrane region" description="Helical" evidence="6">
    <location>
        <begin position="299"/>
        <end position="321"/>
    </location>
</feature>
<organism evidence="9 10">
    <name type="scientific">Candidatus Doudnabacteria bacterium RIFCSPHIGHO2_12_FULL_48_16</name>
    <dbReference type="NCBI Taxonomy" id="1817838"/>
    <lineage>
        <taxon>Bacteria</taxon>
        <taxon>Candidatus Doudnaibacteriota</taxon>
    </lineage>
</organism>
<keyword evidence="5 6" id="KW-0472">Membrane</keyword>
<feature type="transmembrane region" description="Helical" evidence="6">
    <location>
        <begin position="420"/>
        <end position="440"/>
    </location>
</feature>
<dbReference type="NCBIfam" id="TIGR00360">
    <property type="entry name" value="ComEC_N-term"/>
    <property type="match status" value="1"/>
</dbReference>
<dbReference type="AlphaFoldDB" id="A0A1F5PJQ8"/>
<evidence type="ECO:0000259" key="7">
    <source>
        <dbReference type="Pfam" id="PF03772"/>
    </source>
</evidence>
<feature type="transmembrane region" description="Helical" evidence="6">
    <location>
        <begin position="15"/>
        <end position="33"/>
    </location>
</feature>
<evidence type="ECO:0000256" key="2">
    <source>
        <dbReference type="ARBA" id="ARBA00022475"/>
    </source>
</evidence>
<evidence type="ECO:0008006" key="11">
    <source>
        <dbReference type="Google" id="ProtNLM"/>
    </source>
</evidence>
<evidence type="ECO:0000256" key="3">
    <source>
        <dbReference type="ARBA" id="ARBA00022692"/>
    </source>
</evidence>
<dbReference type="Pfam" id="PF03772">
    <property type="entry name" value="Competence"/>
    <property type="match status" value="1"/>
</dbReference>
<dbReference type="EMBL" id="MFEY01000007">
    <property type="protein sequence ID" value="OGE90185.1"/>
    <property type="molecule type" value="Genomic_DNA"/>
</dbReference>
<evidence type="ECO:0000256" key="5">
    <source>
        <dbReference type="ARBA" id="ARBA00023136"/>
    </source>
</evidence>
<feature type="transmembrane region" description="Helical" evidence="6">
    <location>
        <begin position="328"/>
        <end position="348"/>
    </location>
</feature>
<gene>
    <name evidence="9" type="ORF">A3E29_03730</name>
</gene>
<dbReference type="PANTHER" id="PTHR30619:SF7">
    <property type="entry name" value="BETA-LACTAMASE DOMAIN PROTEIN"/>
    <property type="match status" value="1"/>
</dbReference>
<evidence type="ECO:0000256" key="4">
    <source>
        <dbReference type="ARBA" id="ARBA00022989"/>
    </source>
</evidence>
<feature type="transmembrane region" description="Helical" evidence="6">
    <location>
        <begin position="395"/>
        <end position="414"/>
    </location>
</feature>
<evidence type="ECO:0000256" key="1">
    <source>
        <dbReference type="ARBA" id="ARBA00004651"/>
    </source>
</evidence>
<dbReference type="Pfam" id="PF13567">
    <property type="entry name" value="DUF4131"/>
    <property type="match status" value="1"/>
</dbReference>
<evidence type="ECO:0000313" key="10">
    <source>
        <dbReference type="Proteomes" id="UP000177682"/>
    </source>
</evidence>
<dbReference type="InterPro" id="IPR004477">
    <property type="entry name" value="ComEC_N"/>
</dbReference>
<sequence length="453" mass="50142">MFFIGLITIGWKNKLAVVIGLAGVVALLGSLRFQATYHQNDLAPFYGLEVLATSLIMEEPDVRTDKVYLTLGQIIIGDRELTSKVLATVPLFPEYQYGQKVVFSAKLEEPKEFPDFNYKNYLSRFGIDAVAYYPKVESADGNSGNPIKYYILKFKQRFVENLNHLLPEPQASFMGGLLLGAKRAIPQTLLDQFSATGTSHIVAVSGYNISIIAAGIGWLLQWLGLRKRISFALSVIAIIAFVFMTGASASVIRAGVMGVLLLIALNIGRLYAITNALVFSAAVMLAFNPQILHFDIGFQLSFAAVLGLIYFSPLIEPYFLWMPKLLRNYLLATLAAQIFTLPILLYYFGSLSIVAVPVNLLVMLAVPVAMLFGFLAGFVGFVGLKLAWPLMAISWLLLTYILKVVGLFASIPYASLGLNINIYSVLVYYLILAGIFVWYYKLWTLRPKTSSNI</sequence>
<feature type="transmembrane region" description="Helical" evidence="6">
    <location>
        <begin position="360"/>
        <end position="383"/>
    </location>
</feature>
<dbReference type="PANTHER" id="PTHR30619">
    <property type="entry name" value="DNA INTERNALIZATION/COMPETENCE PROTEIN COMEC/REC2"/>
    <property type="match status" value="1"/>
</dbReference>
<dbReference type="Proteomes" id="UP000177682">
    <property type="component" value="Unassembled WGS sequence"/>
</dbReference>
<feature type="domain" description="DUF4131" evidence="8">
    <location>
        <begin position="5"/>
        <end position="137"/>
    </location>
</feature>
<comment type="subcellular location">
    <subcellularLocation>
        <location evidence="1">Cell membrane</location>
        <topology evidence="1">Multi-pass membrane protein</topology>
    </subcellularLocation>
</comment>
<evidence type="ECO:0000259" key="8">
    <source>
        <dbReference type="Pfam" id="PF13567"/>
    </source>
</evidence>
<name>A0A1F5PJQ8_9BACT</name>
<evidence type="ECO:0000313" key="9">
    <source>
        <dbReference type="EMBL" id="OGE90185.1"/>
    </source>
</evidence>
<feature type="transmembrane region" description="Helical" evidence="6">
    <location>
        <begin position="259"/>
        <end position="287"/>
    </location>
</feature>
<keyword evidence="4 6" id="KW-1133">Transmembrane helix</keyword>
<keyword evidence="3 6" id="KW-0812">Transmembrane</keyword>
<feature type="transmembrane region" description="Helical" evidence="6">
    <location>
        <begin position="229"/>
        <end position="252"/>
    </location>
</feature>
<accession>A0A1F5PJQ8</accession>
<feature type="transmembrane region" description="Helical" evidence="6">
    <location>
        <begin position="201"/>
        <end position="223"/>
    </location>
</feature>
<dbReference type="InterPro" id="IPR025405">
    <property type="entry name" value="DUF4131"/>
</dbReference>
<evidence type="ECO:0000256" key="6">
    <source>
        <dbReference type="SAM" id="Phobius"/>
    </source>
</evidence>
<proteinExistence type="predicted"/>
<dbReference type="GO" id="GO:0005886">
    <property type="term" value="C:plasma membrane"/>
    <property type="evidence" value="ECO:0007669"/>
    <property type="project" value="UniProtKB-SubCell"/>
</dbReference>
<feature type="domain" description="ComEC/Rec2-related protein" evidence="7">
    <location>
        <begin position="177"/>
        <end position="438"/>
    </location>
</feature>
<dbReference type="InterPro" id="IPR052159">
    <property type="entry name" value="Competence_DNA_uptake"/>
</dbReference>
<protein>
    <recommendedName>
        <fullName evidence="11">ComEC/Rec2-related protein domain-containing protein</fullName>
    </recommendedName>
</protein>
<comment type="caution">
    <text evidence="9">The sequence shown here is derived from an EMBL/GenBank/DDBJ whole genome shotgun (WGS) entry which is preliminary data.</text>
</comment>
<reference evidence="9 10" key="1">
    <citation type="journal article" date="2016" name="Nat. Commun.">
        <title>Thousands of microbial genomes shed light on interconnected biogeochemical processes in an aquifer system.</title>
        <authorList>
            <person name="Anantharaman K."/>
            <person name="Brown C.T."/>
            <person name="Hug L.A."/>
            <person name="Sharon I."/>
            <person name="Castelle C.J."/>
            <person name="Probst A.J."/>
            <person name="Thomas B.C."/>
            <person name="Singh A."/>
            <person name="Wilkins M.J."/>
            <person name="Karaoz U."/>
            <person name="Brodie E.L."/>
            <person name="Williams K.H."/>
            <person name="Hubbard S.S."/>
            <person name="Banfield J.F."/>
        </authorList>
    </citation>
    <scope>NUCLEOTIDE SEQUENCE [LARGE SCALE GENOMIC DNA]</scope>
</reference>
<keyword evidence="2" id="KW-1003">Cell membrane</keyword>